<sequence length="184" mass="20511">MALHVAAAELVFSQTVEGLLRAVGPLKPTEKARFREIGFDPDAPIDAAYPVEKYVQLQRVAVEVFAPDLPFPLAIESLGRRFVDGYGETLIGRAVIVGMKLLGPKRTLQRLTRTLSTGSTFFETKLDETEPGVWRLWINRVTYPGWYLGLLRRGLELAGARDIQLKIIEHVGPGLGLTLEVRWS</sequence>
<dbReference type="AlphaFoldDB" id="A0A2W5T3W2"/>
<dbReference type="Pfam" id="PF09536">
    <property type="entry name" value="DUF2378"/>
    <property type="match status" value="1"/>
</dbReference>
<dbReference type="EMBL" id="QFQP01000018">
    <property type="protein sequence ID" value="PZR10219.1"/>
    <property type="molecule type" value="Genomic_DNA"/>
</dbReference>
<accession>A0A2W5T3W2</accession>
<reference evidence="1 2" key="1">
    <citation type="submission" date="2017-08" db="EMBL/GenBank/DDBJ databases">
        <title>Infants hospitalized years apart are colonized by the same room-sourced microbial strains.</title>
        <authorList>
            <person name="Brooks B."/>
            <person name="Olm M.R."/>
            <person name="Firek B.A."/>
            <person name="Baker R."/>
            <person name="Thomas B.C."/>
            <person name="Morowitz M.J."/>
            <person name="Banfield J.F."/>
        </authorList>
    </citation>
    <scope>NUCLEOTIDE SEQUENCE [LARGE SCALE GENOMIC DNA]</scope>
    <source>
        <strain evidence="1">S2_003_000_R2_14</strain>
    </source>
</reference>
<proteinExistence type="predicted"/>
<protein>
    <submittedName>
        <fullName evidence="1">TIGR02265 family protein</fullName>
    </submittedName>
</protein>
<comment type="caution">
    <text evidence="1">The sequence shown here is derived from an EMBL/GenBank/DDBJ whole genome shotgun (WGS) entry which is preliminary data.</text>
</comment>
<organism evidence="1 2">
    <name type="scientific">Archangium gephyra</name>
    <dbReference type="NCBI Taxonomy" id="48"/>
    <lineage>
        <taxon>Bacteria</taxon>
        <taxon>Pseudomonadati</taxon>
        <taxon>Myxococcota</taxon>
        <taxon>Myxococcia</taxon>
        <taxon>Myxococcales</taxon>
        <taxon>Cystobacterineae</taxon>
        <taxon>Archangiaceae</taxon>
        <taxon>Archangium</taxon>
    </lineage>
</organism>
<gene>
    <name evidence="1" type="ORF">DI536_20555</name>
</gene>
<dbReference type="NCBIfam" id="TIGR02265">
    <property type="entry name" value="Mxa_TIGR02265"/>
    <property type="match status" value="1"/>
</dbReference>
<name>A0A2W5T3W2_9BACT</name>
<dbReference type="Proteomes" id="UP000249061">
    <property type="component" value="Unassembled WGS sequence"/>
</dbReference>
<evidence type="ECO:0000313" key="1">
    <source>
        <dbReference type="EMBL" id="PZR10219.1"/>
    </source>
</evidence>
<dbReference type="InterPro" id="IPR011751">
    <property type="entry name" value="Mxa_paralog_2265"/>
</dbReference>
<evidence type="ECO:0000313" key="2">
    <source>
        <dbReference type="Proteomes" id="UP000249061"/>
    </source>
</evidence>